<evidence type="ECO:0000313" key="5">
    <source>
        <dbReference type="Proteomes" id="UP000434957"/>
    </source>
</evidence>
<dbReference type="EMBL" id="QXFU01000797">
    <property type="protein sequence ID" value="KAE9020265.1"/>
    <property type="molecule type" value="Genomic_DNA"/>
</dbReference>
<proteinExistence type="predicted"/>
<dbReference type="Proteomes" id="UP000429607">
    <property type="component" value="Unassembled WGS sequence"/>
</dbReference>
<organism evidence="1 4">
    <name type="scientific">Phytophthora rubi</name>
    <dbReference type="NCBI Taxonomy" id="129364"/>
    <lineage>
        <taxon>Eukaryota</taxon>
        <taxon>Sar</taxon>
        <taxon>Stramenopiles</taxon>
        <taxon>Oomycota</taxon>
        <taxon>Peronosporomycetes</taxon>
        <taxon>Peronosporales</taxon>
        <taxon>Peronosporaceae</taxon>
        <taxon>Phytophthora</taxon>
    </lineage>
</organism>
<dbReference type="OrthoDB" id="2099072at2759"/>
<evidence type="ECO:0000313" key="3">
    <source>
        <dbReference type="EMBL" id="KAE9301989.1"/>
    </source>
</evidence>
<evidence type="ECO:0000313" key="1">
    <source>
        <dbReference type="EMBL" id="KAE8991144.1"/>
    </source>
</evidence>
<evidence type="ECO:0000313" key="4">
    <source>
        <dbReference type="Proteomes" id="UP000429607"/>
    </source>
</evidence>
<sequence>MATGSSTTETKPDIDYVLVDFEPLHKQRWRTSTVRLVCAQFPPYTRCLWHQHLKYGIYVVMAPLDVVEQPYGQEPRPLVQDKGAVFCRDHTKDKLIHAATTAELPAFLVEVELLKEKVDIVPNDNLPLHAGRGVDLLNKERECRVYRFTMQQNEDNDNAAAEISLELHTEAVLLVLDDCTVEITNESSGKQENTVRQLSLQVGDDVQLTAGKFGIKLESSSVEKTQFVLAEIY</sequence>
<evidence type="ECO:0000313" key="2">
    <source>
        <dbReference type="EMBL" id="KAE9020265.1"/>
    </source>
</evidence>
<accession>A0A6A3JGH7</accession>
<reference evidence="4 6" key="1">
    <citation type="submission" date="2018-09" db="EMBL/GenBank/DDBJ databases">
        <title>Genomic investigation of the strawberry pathogen Phytophthora fragariae indicates pathogenicity is determined by transcriptional variation in three key races.</title>
        <authorList>
            <person name="Adams T.M."/>
            <person name="Armitage A.D."/>
            <person name="Sobczyk M.K."/>
            <person name="Bates H.J."/>
            <person name="Dunwell J.M."/>
            <person name="Nellist C.F."/>
            <person name="Harrison R.J."/>
        </authorList>
    </citation>
    <scope>NUCLEOTIDE SEQUENCE [LARGE SCALE GENOMIC DNA]</scope>
    <source>
        <strain evidence="1 4">SCRP249</strain>
        <strain evidence="2 6">SCRP324</strain>
        <strain evidence="3 5">SCRP333</strain>
    </source>
</reference>
<dbReference type="Proteomes" id="UP000435112">
    <property type="component" value="Unassembled WGS sequence"/>
</dbReference>
<evidence type="ECO:0000313" key="6">
    <source>
        <dbReference type="Proteomes" id="UP000435112"/>
    </source>
</evidence>
<dbReference type="Proteomes" id="UP000434957">
    <property type="component" value="Unassembled WGS sequence"/>
</dbReference>
<keyword evidence="5" id="KW-1185">Reference proteome</keyword>
<name>A0A6A3JGH7_9STRA</name>
<dbReference type="EMBL" id="QXFV01002210">
    <property type="protein sequence ID" value="KAE8991144.1"/>
    <property type="molecule type" value="Genomic_DNA"/>
</dbReference>
<comment type="caution">
    <text evidence="1">The sequence shown here is derived from an EMBL/GenBank/DDBJ whole genome shotgun (WGS) entry which is preliminary data.</text>
</comment>
<gene>
    <name evidence="1" type="ORF">PR001_g21311</name>
    <name evidence="2" type="ORF">PR002_g12577</name>
    <name evidence="3" type="ORF">PR003_g22392</name>
</gene>
<dbReference type="EMBL" id="QXFT01002209">
    <property type="protein sequence ID" value="KAE9301989.1"/>
    <property type="molecule type" value="Genomic_DNA"/>
</dbReference>
<protein>
    <submittedName>
        <fullName evidence="1">Uncharacterized protein</fullName>
    </submittedName>
</protein>
<dbReference type="AlphaFoldDB" id="A0A6A3JGH7"/>